<protein>
    <submittedName>
        <fullName evidence="3">Zinc ribbon domain-containing protein</fullName>
    </submittedName>
</protein>
<proteinExistence type="predicted"/>
<evidence type="ECO:0000259" key="2">
    <source>
        <dbReference type="SMART" id="SM00834"/>
    </source>
</evidence>
<dbReference type="Pfam" id="PF09723">
    <property type="entry name" value="Zn_ribbon_8"/>
    <property type="match status" value="1"/>
</dbReference>
<feature type="domain" description="Putative regulatory protein FmdB zinc ribbon" evidence="2">
    <location>
        <begin position="1"/>
        <end position="39"/>
    </location>
</feature>
<reference evidence="4" key="1">
    <citation type="submission" date="2023-07" db="EMBL/GenBank/DDBJ databases">
        <title>30 novel species of actinomycetes from the DSMZ collection.</title>
        <authorList>
            <person name="Nouioui I."/>
        </authorList>
    </citation>
    <scope>NUCLEOTIDE SEQUENCE [LARGE SCALE GENOMIC DNA]</scope>
    <source>
        <strain evidence="4">DSM 45834</strain>
    </source>
</reference>
<accession>A0ABU2NIJ9</accession>
<organism evidence="3 4">
    <name type="scientific">Pseudonocardia charpentierae</name>
    <dbReference type="NCBI Taxonomy" id="3075545"/>
    <lineage>
        <taxon>Bacteria</taxon>
        <taxon>Bacillati</taxon>
        <taxon>Actinomycetota</taxon>
        <taxon>Actinomycetes</taxon>
        <taxon>Pseudonocardiales</taxon>
        <taxon>Pseudonocardiaceae</taxon>
        <taxon>Pseudonocardia</taxon>
    </lineage>
</organism>
<dbReference type="Proteomes" id="UP001183202">
    <property type="component" value="Unassembled WGS sequence"/>
</dbReference>
<dbReference type="SMART" id="SM00834">
    <property type="entry name" value="CxxC_CXXC_SSSS"/>
    <property type="match status" value="1"/>
</dbReference>
<dbReference type="RefSeq" id="WP_311558939.1">
    <property type="nucleotide sequence ID" value="NZ_JAVREJ010000018.1"/>
</dbReference>
<feature type="region of interest" description="Disordered" evidence="1">
    <location>
        <begin position="23"/>
        <end position="58"/>
    </location>
</feature>
<keyword evidence="4" id="KW-1185">Reference proteome</keyword>
<sequence length="117" mass="12055">MPIFVYRCDCGNRFERLVPRDADAPACPACGSDTRKIPAGPRLGRMGGGSPAGPAAARADVPIPWRGVVGGGAEKVHREVEFRQRLEAKAVSGLRVPGGPDLPTGKGSGESSSASSD</sequence>
<evidence type="ECO:0000313" key="3">
    <source>
        <dbReference type="EMBL" id="MDT0352434.1"/>
    </source>
</evidence>
<dbReference type="EMBL" id="JAVREJ010000018">
    <property type="protein sequence ID" value="MDT0352434.1"/>
    <property type="molecule type" value="Genomic_DNA"/>
</dbReference>
<evidence type="ECO:0000313" key="4">
    <source>
        <dbReference type="Proteomes" id="UP001183202"/>
    </source>
</evidence>
<comment type="caution">
    <text evidence="3">The sequence shown here is derived from an EMBL/GenBank/DDBJ whole genome shotgun (WGS) entry which is preliminary data.</text>
</comment>
<feature type="region of interest" description="Disordered" evidence="1">
    <location>
        <begin position="89"/>
        <end position="117"/>
    </location>
</feature>
<dbReference type="NCBIfam" id="TIGR02605">
    <property type="entry name" value="CxxC_CxxC_SSSS"/>
    <property type="match status" value="1"/>
</dbReference>
<gene>
    <name evidence="3" type="ORF">RM445_23175</name>
</gene>
<name>A0ABU2NIJ9_9PSEU</name>
<evidence type="ECO:0000256" key="1">
    <source>
        <dbReference type="SAM" id="MobiDB-lite"/>
    </source>
</evidence>
<dbReference type="InterPro" id="IPR013429">
    <property type="entry name" value="Regulatory_FmdB_Zinc_ribbon"/>
</dbReference>